<feature type="region of interest" description="Disordered" evidence="1">
    <location>
        <begin position="162"/>
        <end position="192"/>
    </location>
</feature>
<dbReference type="SUPFAM" id="SSF47473">
    <property type="entry name" value="EF-hand"/>
    <property type="match status" value="1"/>
</dbReference>
<protein>
    <recommendedName>
        <fullName evidence="3">EF-hand domain-containing protein</fullName>
    </recommendedName>
</protein>
<keyword evidence="2" id="KW-0812">Transmembrane</keyword>
<keyword evidence="2" id="KW-1133">Transmembrane helix</keyword>
<feature type="compositionally biased region" description="Low complexity" evidence="1">
    <location>
        <begin position="317"/>
        <end position="330"/>
    </location>
</feature>
<feature type="region of interest" description="Disordered" evidence="1">
    <location>
        <begin position="276"/>
        <end position="330"/>
    </location>
</feature>
<dbReference type="AlphaFoldDB" id="A0A1D2NI10"/>
<organism evidence="4 5">
    <name type="scientific">Orchesella cincta</name>
    <name type="common">Springtail</name>
    <name type="synonym">Podura cincta</name>
    <dbReference type="NCBI Taxonomy" id="48709"/>
    <lineage>
        <taxon>Eukaryota</taxon>
        <taxon>Metazoa</taxon>
        <taxon>Ecdysozoa</taxon>
        <taxon>Arthropoda</taxon>
        <taxon>Hexapoda</taxon>
        <taxon>Collembola</taxon>
        <taxon>Entomobryomorpha</taxon>
        <taxon>Entomobryoidea</taxon>
        <taxon>Orchesellidae</taxon>
        <taxon>Orchesellinae</taxon>
        <taxon>Orchesella</taxon>
    </lineage>
</organism>
<feature type="region of interest" description="Disordered" evidence="1">
    <location>
        <begin position="251"/>
        <end position="270"/>
    </location>
</feature>
<dbReference type="GO" id="GO:0005509">
    <property type="term" value="F:calcium ion binding"/>
    <property type="evidence" value="ECO:0007669"/>
    <property type="project" value="InterPro"/>
</dbReference>
<dbReference type="STRING" id="48709.A0A1D2NI10"/>
<feature type="compositionally biased region" description="Polar residues" evidence="1">
    <location>
        <begin position="102"/>
        <end position="119"/>
    </location>
</feature>
<dbReference type="PROSITE" id="PS50222">
    <property type="entry name" value="EF_HAND_2"/>
    <property type="match status" value="1"/>
</dbReference>
<evidence type="ECO:0000313" key="4">
    <source>
        <dbReference type="EMBL" id="ODN04616.1"/>
    </source>
</evidence>
<feature type="region of interest" description="Disordered" evidence="1">
    <location>
        <begin position="395"/>
        <end position="422"/>
    </location>
</feature>
<accession>A0A1D2NI10</accession>
<feature type="compositionally biased region" description="Basic and acidic residues" evidence="1">
    <location>
        <begin position="23"/>
        <end position="37"/>
    </location>
</feature>
<feature type="transmembrane region" description="Helical" evidence="2">
    <location>
        <begin position="591"/>
        <end position="612"/>
    </location>
</feature>
<feature type="region of interest" description="Disordered" evidence="1">
    <location>
        <begin position="17"/>
        <end position="123"/>
    </location>
</feature>
<dbReference type="OrthoDB" id="6603515at2759"/>
<feature type="compositionally biased region" description="Polar residues" evidence="1">
    <location>
        <begin position="55"/>
        <end position="68"/>
    </location>
</feature>
<evidence type="ECO:0000259" key="3">
    <source>
        <dbReference type="PROSITE" id="PS50222"/>
    </source>
</evidence>
<dbReference type="Gene3D" id="1.10.238.10">
    <property type="entry name" value="EF-hand"/>
    <property type="match status" value="1"/>
</dbReference>
<evidence type="ECO:0000256" key="1">
    <source>
        <dbReference type="SAM" id="MobiDB-lite"/>
    </source>
</evidence>
<keyword evidence="5" id="KW-1185">Reference proteome</keyword>
<evidence type="ECO:0000313" key="5">
    <source>
        <dbReference type="Proteomes" id="UP000094527"/>
    </source>
</evidence>
<feature type="domain" description="EF-hand" evidence="3">
    <location>
        <begin position="512"/>
        <end position="547"/>
    </location>
</feature>
<feature type="compositionally biased region" description="Polar residues" evidence="1">
    <location>
        <begin position="278"/>
        <end position="289"/>
    </location>
</feature>
<dbReference type="EMBL" id="LJIJ01000039">
    <property type="protein sequence ID" value="ODN04616.1"/>
    <property type="molecule type" value="Genomic_DNA"/>
</dbReference>
<name>A0A1D2NI10_ORCCI</name>
<gene>
    <name evidence="4" type="ORF">Ocin01_02057</name>
</gene>
<dbReference type="InterPro" id="IPR011992">
    <property type="entry name" value="EF-hand-dom_pair"/>
</dbReference>
<keyword evidence="2" id="KW-0472">Membrane</keyword>
<comment type="caution">
    <text evidence="4">The sequence shown here is derived from an EMBL/GenBank/DDBJ whole genome shotgun (WGS) entry which is preliminary data.</text>
</comment>
<reference evidence="4 5" key="1">
    <citation type="journal article" date="2016" name="Genome Biol. Evol.">
        <title>Gene Family Evolution Reflects Adaptation to Soil Environmental Stressors in the Genome of the Collembolan Orchesella cincta.</title>
        <authorList>
            <person name="Faddeeva-Vakhrusheva A."/>
            <person name="Derks M.F."/>
            <person name="Anvar S.Y."/>
            <person name="Agamennone V."/>
            <person name="Suring W."/>
            <person name="Smit S."/>
            <person name="van Straalen N.M."/>
            <person name="Roelofs D."/>
        </authorList>
    </citation>
    <scope>NUCLEOTIDE SEQUENCE [LARGE SCALE GENOMIC DNA]</scope>
    <source>
        <tissue evidence="4">Mixed pool</tissue>
    </source>
</reference>
<feature type="compositionally biased region" description="Basic and acidic residues" evidence="1">
    <location>
        <begin position="407"/>
        <end position="421"/>
    </location>
</feature>
<dbReference type="Proteomes" id="UP000094527">
    <property type="component" value="Unassembled WGS sequence"/>
</dbReference>
<feature type="compositionally biased region" description="Low complexity" evidence="1">
    <location>
        <begin position="82"/>
        <end position="101"/>
    </location>
</feature>
<evidence type="ECO:0000256" key="2">
    <source>
        <dbReference type="SAM" id="Phobius"/>
    </source>
</evidence>
<proteinExistence type="predicted"/>
<sequence>MRWDFFRYLLDIQGLTMAGSKDGGGREISGHKDKDKSQPQLLHHHHHHHQQQQLIVSISSPASSNNGHHQVVGDKKSPHSHSTLPSSEKSISLSSSLPTKTGTTATNPCNTNSPSLTNDNDNDTIAILDDETINHSIQEKKAIHLSPSPWHNKNYTAINYKGNKGAANQSSPPPPSNLISKDNEKNGNTLPSHNYDCLQTVTVNINYHKNGEKCHEPLGGNNLPPTGAIPVNHPGPSPKIYYGTATPSHLKSNGHHYQYQPGKSGLSHHNQFRDQHDYSLSSSTGSNMAEANGNGVLAPGGVEEGQGNEPATEDEASSIASSDLSSDFVSNSAKNHQFPLALTPSVAVPSTYSSLRWTRAVANQEWSNSFPRAQQILRPIVLVGGDDRGSGCDYDVESYRTHSPPGKKKEDGEREEAKRNDNNMTVAAAPLVSKAVITSTTSTNTNASAIIRKIGSGGNEPRLLLQAHRQLEQQRPTSSIIGDNAVVPQVGIATTSASGSVGSCGVNNTLFLFQDKWRVLFNKFDREGFGEITWTDFLLALRSKEFQLAIEPGKLQLLEDLARVHSAQTNAITFQLFVNIVSRVEATHTHYYITLSNLGFAFSFFFSLLLLLPLSFQEFYRWALPCLYLHVCTLKLGKGTYEYKSGND</sequence>
<dbReference type="InterPro" id="IPR002048">
    <property type="entry name" value="EF_hand_dom"/>
</dbReference>